<dbReference type="InterPro" id="IPR036005">
    <property type="entry name" value="Creatinase/aminopeptidase-like"/>
</dbReference>
<evidence type="ECO:0000313" key="3">
    <source>
        <dbReference type="EMBL" id="PJF47548.1"/>
    </source>
</evidence>
<dbReference type="Pfam" id="PF00557">
    <property type="entry name" value="Peptidase_M24"/>
    <property type="match status" value="1"/>
</dbReference>
<dbReference type="GO" id="GO:0004177">
    <property type="term" value="F:aminopeptidase activity"/>
    <property type="evidence" value="ECO:0007669"/>
    <property type="project" value="UniProtKB-KW"/>
</dbReference>
<dbReference type="Gene3D" id="3.90.230.10">
    <property type="entry name" value="Creatinase/methionine aminopeptidase superfamily"/>
    <property type="match status" value="1"/>
</dbReference>
<keyword evidence="3" id="KW-0645">Protease</keyword>
<dbReference type="Proteomes" id="UP000230790">
    <property type="component" value="Unassembled WGS sequence"/>
</dbReference>
<evidence type="ECO:0000259" key="1">
    <source>
        <dbReference type="Pfam" id="PF00557"/>
    </source>
</evidence>
<keyword evidence="3" id="KW-0031">Aminopeptidase</keyword>
<feature type="domain" description="Peptidase M24" evidence="1">
    <location>
        <begin position="174"/>
        <end position="376"/>
    </location>
</feature>
<dbReference type="EMBL" id="PGTN01000044">
    <property type="protein sequence ID" value="PJF47548.1"/>
    <property type="molecule type" value="Genomic_DNA"/>
</dbReference>
<dbReference type="PANTHER" id="PTHR46112">
    <property type="entry name" value="AMINOPEPTIDASE"/>
    <property type="match status" value="1"/>
</dbReference>
<dbReference type="AlphaFoldDB" id="A0A2M8QCQ4"/>
<comment type="caution">
    <text evidence="3">The sequence shown here is derived from an EMBL/GenBank/DDBJ whole genome shotgun (WGS) entry which is preliminary data.</text>
</comment>
<reference evidence="3 4" key="1">
    <citation type="submission" date="2017-11" db="EMBL/GenBank/DDBJ databases">
        <title>Evolution of Phototrophy in the Chloroflexi Phylum Driven by Horizontal Gene Transfer.</title>
        <authorList>
            <person name="Ward L.M."/>
            <person name="Hemp J."/>
            <person name="Shih P.M."/>
            <person name="Mcglynn S.E."/>
            <person name="Fischer W."/>
        </authorList>
    </citation>
    <scope>NUCLEOTIDE SEQUENCE [LARGE SCALE GENOMIC DNA]</scope>
    <source>
        <strain evidence="3">JP3_7</strain>
    </source>
</reference>
<dbReference type="InterPro" id="IPR000994">
    <property type="entry name" value="Pept_M24"/>
</dbReference>
<feature type="domain" description="Creatinase N-terminal" evidence="2">
    <location>
        <begin position="29"/>
        <end position="166"/>
    </location>
</feature>
<accession>A0A2M8QCQ4</accession>
<dbReference type="SUPFAM" id="SSF55920">
    <property type="entry name" value="Creatinase/aminopeptidase"/>
    <property type="match status" value="1"/>
</dbReference>
<sequence length="395" mass="42909">MRRLRFRANRTACGFCGVAKIAHTMTTQRLSRLKQAQQLADVDYVALVPGPNLVYFTGLNMHLSERPIVALFPADDTPPVLIAPFFEVGKATGGPVALDWQVYSYKDGTPYQDAFRQAAQARDLRGKTIAIEPLQMRMLEWTLLSEAAPGIRPASAADLIAPLRMVKDADEVNAMRRAVELAEAALTQALEEIREGMTERQVANLMLRHLLAAGAQEMLFEPLVQSGPNGANPHGVSGDRPLRRGDMVVIDFGLKVDHYGSDITRTLAIGEPDAQMRDAYEVVKAANAAGRAAARPGATGERVDRAARSVIEVAGYGAYFTHRTGHGLGLEGHEPPYIVTGDTTALQPGMTFTVEPGIYIPGKGGIRIEDDVLITEDGSQSLTSFTRDLIRIPRP</sequence>
<dbReference type="GO" id="GO:0008235">
    <property type="term" value="F:metalloexopeptidase activity"/>
    <property type="evidence" value="ECO:0007669"/>
    <property type="project" value="UniProtKB-ARBA"/>
</dbReference>
<protein>
    <submittedName>
        <fullName evidence="3">Aminopeptidase P family protein</fullName>
    </submittedName>
</protein>
<proteinExistence type="predicted"/>
<dbReference type="InterPro" id="IPR000587">
    <property type="entry name" value="Creatinase_N"/>
</dbReference>
<keyword evidence="3" id="KW-0378">Hydrolase</keyword>
<dbReference type="PANTHER" id="PTHR46112:SF3">
    <property type="entry name" value="AMINOPEPTIDASE YPDF"/>
    <property type="match status" value="1"/>
</dbReference>
<gene>
    <name evidence="3" type="ORF">CUN48_08090</name>
</gene>
<organism evidence="3 4">
    <name type="scientific">Candidatus Thermofonsia Clade 3 bacterium</name>
    <dbReference type="NCBI Taxonomy" id="2364212"/>
    <lineage>
        <taxon>Bacteria</taxon>
        <taxon>Bacillati</taxon>
        <taxon>Chloroflexota</taxon>
        <taxon>Candidatus Thermofontia</taxon>
        <taxon>Candidatus Thermofonsia Clade 3</taxon>
    </lineage>
</organism>
<evidence type="ECO:0000313" key="4">
    <source>
        <dbReference type="Proteomes" id="UP000230790"/>
    </source>
</evidence>
<dbReference type="Pfam" id="PF01321">
    <property type="entry name" value="Creatinase_N"/>
    <property type="match status" value="1"/>
</dbReference>
<dbReference type="SUPFAM" id="SSF53092">
    <property type="entry name" value="Creatinase/prolidase N-terminal domain"/>
    <property type="match status" value="1"/>
</dbReference>
<dbReference type="PRINTS" id="PR00599">
    <property type="entry name" value="MAPEPTIDASE"/>
</dbReference>
<dbReference type="InterPro" id="IPR050659">
    <property type="entry name" value="Peptidase_M24B"/>
</dbReference>
<dbReference type="InterPro" id="IPR029149">
    <property type="entry name" value="Creatin/AminoP/Spt16_N"/>
</dbReference>
<name>A0A2M8QCQ4_9CHLR</name>
<dbReference type="CDD" id="cd01092">
    <property type="entry name" value="APP-like"/>
    <property type="match status" value="1"/>
</dbReference>
<dbReference type="Gene3D" id="3.40.350.10">
    <property type="entry name" value="Creatinase/prolidase N-terminal domain"/>
    <property type="match status" value="1"/>
</dbReference>
<dbReference type="InterPro" id="IPR001714">
    <property type="entry name" value="Pept_M24_MAP"/>
</dbReference>
<evidence type="ECO:0000259" key="2">
    <source>
        <dbReference type="Pfam" id="PF01321"/>
    </source>
</evidence>